<dbReference type="Proteomes" id="UP000069135">
    <property type="component" value="Chromosome"/>
</dbReference>
<dbReference type="KEGG" id="prf:PeribacterA2_0652"/>
<keyword evidence="1" id="KW-0812">Transmembrane</keyword>
<accession>A0A0S1SF93</accession>
<feature type="transmembrane region" description="Helical" evidence="1">
    <location>
        <begin position="45"/>
        <end position="69"/>
    </location>
</feature>
<dbReference type="EMBL" id="CP013065">
    <property type="protein sequence ID" value="ALM13327.1"/>
    <property type="molecule type" value="Genomic_DNA"/>
</dbReference>
<reference evidence="3" key="1">
    <citation type="submission" date="2015-10" db="EMBL/GenBank/DDBJ databases">
        <title>Analysis of five complete genome sequences for members of the class Peribacteria in the recently recognized Peregrinibacteria bacterial phylum.</title>
        <authorList>
            <person name="Anantharaman K."/>
            <person name="Brown C.T."/>
            <person name="Burstein D."/>
            <person name="Castelle C.J."/>
            <person name="Probst A.J."/>
            <person name="Thomas B.C."/>
            <person name="Williams K.H."/>
            <person name="Banfield J.F."/>
        </authorList>
    </citation>
    <scope>NUCLEOTIDE SEQUENCE [LARGE SCALE GENOMIC DNA]</scope>
</reference>
<accession>A0A0S1SUM0</accession>
<keyword evidence="1" id="KW-1133">Transmembrane helix</keyword>
<accession>A0A0S1SSA1</accession>
<gene>
    <name evidence="2" type="ORF">PeribacterD1_0652</name>
</gene>
<reference evidence="2 3" key="2">
    <citation type="journal article" date="2016" name="PeerJ">
        <title>Analysis of five complete genome sequences for members of the class Peribacteria in the recently recognized Peregrinibacteria bacterial phylum.</title>
        <authorList>
            <person name="Anantharaman K."/>
            <person name="Brown C.T."/>
            <person name="Burstein D."/>
            <person name="Castelle C.J."/>
            <person name="Probst A.J."/>
            <person name="Thomas B.C."/>
            <person name="Williams K.H."/>
            <person name="Banfield J.F."/>
        </authorList>
    </citation>
    <scope>NUCLEOTIDE SEQUENCE [LARGE SCALE GENOMIC DNA]</scope>
    <source>
        <strain evidence="2">RIFOXYD1_FULL_PER-ii_59_16</strain>
    </source>
</reference>
<protein>
    <submittedName>
        <fullName evidence="2">Uncharacterized protein</fullName>
    </submittedName>
</protein>
<evidence type="ECO:0000313" key="2">
    <source>
        <dbReference type="EMBL" id="ALM13327.1"/>
    </source>
</evidence>
<dbReference type="STRING" id="1735162.PeribacterB2_0652"/>
<organism evidence="2 3">
    <name type="scientific">Candidatus Peribacter riflensis</name>
    <dbReference type="NCBI Taxonomy" id="1735162"/>
    <lineage>
        <taxon>Bacteria</taxon>
        <taxon>Candidatus Peregrinibacteriota</taxon>
        <taxon>Candidatus Peribacteria</taxon>
        <taxon>Candidatus Peribacterales</taxon>
        <taxon>Candidatus Peribacteraceae</taxon>
        <taxon>Candidatus Peribacter</taxon>
    </lineage>
</organism>
<dbReference type="AlphaFoldDB" id="A0A0S1SF93"/>
<proteinExistence type="predicted"/>
<evidence type="ECO:0000313" key="3">
    <source>
        <dbReference type="Proteomes" id="UP000069135"/>
    </source>
</evidence>
<evidence type="ECO:0000256" key="1">
    <source>
        <dbReference type="SAM" id="Phobius"/>
    </source>
</evidence>
<keyword evidence="1" id="KW-0472">Membrane</keyword>
<name>A0A0S1SF93_9BACT</name>
<accession>A0A0S1SIM7</accession>
<sequence length="108" mass="11165">MGIPAALAQTPSFIPDGGVPGCDFASGDLVASCVPLFIAHVIKTVFGFVGGVCLILILIAGYRLLLAVVTGGDKSTGFEMLRWAIIGFVTSALTFFIIDFIISTLAGV</sequence>
<feature type="transmembrane region" description="Helical" evidence="1">
    <location>
        <begin position="81"/>
        <end position="102"/>
    </location>
</feature>
<accession>A0A0S1SNN7</accession>